<dbReference type="GO" id="GO:0000166">
    <property type="term" value="F:nucleotide binding"/>
    <property type="evidence" value="ECO:0007669"/>
    <property type="project" value="UniProtKB-KW"/>
</dbReference>
<dbReference type="InterPro" id="IPR036907">
    <property type="entry name" value="5'-Nucleotdase_C_sf"/>
</dbReference>
<proteinExistence type="inferred from homology"/>
<sequence>MRACQAAALSGSNSEKDKAAGRGLSDISVLTGSRRAKTARIGARKILACPQRSGATRLAPSANVNGVLGNHRPHPVPLCPVVSPKIPMARFCTRGAALVLLVAATACQRGALQPTARLTTTAQPVTAAQPADPKVEAVVAPYRLKVQQQMDEVIGRAPEALRKNPGESPLANFAGDIQRERAARELGQPIDLGVVTNGGLRAELPAGNITTGNIFELMPFENELVVLDAPASVVQQLFEYAAPIHMAVSGATYTATPDGRPTDIRIGKEAFDPAKDRTYTIAISDYLAGGGDKLDFFRPLPPRRTNVLLRTAFNEHIRQLTKDGRPVTAKVEGRVKFDHQ</sequence>
<dbReference type="PANTHER" id="PTHR11575">
    <property type="entry name" value="5'-NUCLEOTIDASE-RELATED"/>
    <property type="match status" value="1"/>
</dbReference>
<dbReference type="InterPro" id="IPR006179">
    <property type="entry name" value="5_nucleotidase/apyrase"/>
</dbReference>
<comment type="similarity">
    <text evidence="1">Belongs to the 5'-nucleotidase family.</text>
</comment>
<evidence type="ECO:0000256" key="2">
    <source>
        <dbReference type="SAM" id="MobiDB-lite"/>
    </source>
</evidence>
<evidence type="ECO:0000313" key="4">
    <source>
        <dbReference type="EMBL" id="RAK65316.1"/>
    </source>
</evidence>
<dbReference type="Pfam" id="PF02872">
    <property type="entry name" value="5_nucleotid_C"/>
    <property type="match status" value="1"/>
</dbReference>
<keyword evidence="1" id="KW-0547">Nucleotide-binding</keyword>
<organism evidence="4 5">
    <name type="scientific">Hymenobacter edaphi</name>
    <dbReference type="NCBI Taxonomy" id="2211146"/>
    <lineage>
        <taxon>Bacteria</taxon>
        <taxon>Pseudomonadati</taxon>
        <taxon>Bacteroidota</taxon>
        <taxon>Cytophagia</taxon>
        <taxon>Cytophagales</taxon>
        <taxon>Hymenobacteraceae</taxon>
        <taxon>Hymenobacter</taxon>
    </lineage>
</organism>
<dbReference type="PRINTS" id="PR01607">
    <property type="entry name" value="APYRASEFAMLY"/>
</dbReference>
<accession>A0A328BH85</accession>
<reference evidence="5" key="1">
    <citation type="submission" date="2018-05" db="EMBL/GenBank/DDBJ databases">
        <authorList>
            <person name="Nie L."/>
        </authorList>
    </citation>
    <scope>NUCLEOTIDE SEQUENCE [LARGE SCALE GENOMIC DNA]</scope>
    <source>
        <strain evidence="5">NL</strain>
    </source>
</reference>
<evidence type="ECO:0000259" key="3">
    <source>
        <dbReference type="Pfam" id="PF02872"/>
    </source>
</evidence>
<protein>
    <recommendedName>
        <fullName evidence="3">5'-Nucleotidase C-terminal domain-containing protein</fullName>
    </recommendedName>
</protein>
<dbReference type="EMBL" id="QHKM01000005">
    <property type="protein sequence ID" value="RAK65316.1"/>
    <property type="molecule type" value="Genomic_DNA"/>
</dbReference>
<dbReference type="GO" id="GO:0009166">
    <property type="term" value="P:nucleotide catabolic process"/>
    <property type="evidence" value="ECO:0007669"/>
    <property type="project" value="InterPro"/>
</dbReference>
<evidence type="ECO:0000256" key="1">
    <source>
        <dbReference type="RuleBase" id="RU362119"/>
    </source>
</evidence>
<dbReference type="GO" id="GO:0016787">
    <property type="term" value="F:hydrolase activity"/>
    <property type="evidence" value="ECO:0007669"/>
    <property type="project" value="UniProtKB-KW"/>
</dbReference>
<dbReference type="OrthoDB" id="4762412at2"/>
<name>A0A328BH85_9BACT</name>
<dbReference type="SUPFAM" id="SSF55816">
    <property type="entry name" value="5'-nucleotidase (syn. UDP-sugar hydrolase), C-terminal domain"/>
    <property type="match status" value="1"/>
</dbReference>
<keyword evidence="5" id="KW-1185">Reference proteome</keyword>
<dbReference type="Proteomes" id="UP000248553">
    <property type="component" value="Unassembled WGS sequence"/>
</dbReference>
<feature type="region of interest" description="Disordered" evidence="2">
    <location>
        <begin position="1"/>
        <end position="22"/>
    </location>
</feature>
<dbReference type="PANTHER" id="PTHR11575:SF24">
    <property type="entry name" value="5'-NUCLEOTIDASE"/>
    <property type="match status" value="1"/>
</dbReference>
<comment type="caution">
    <text evidence="4">The sequence shown here is derived from an EMBL/GenBank/DDBJ whole genome shotgun (WGS) entry which is preliminary data.</text>
</comment>
<feature type="domain" description="5'-Nucleotidase C-terminal" evidence="3">
    <location>
        <begin position="157"/>
        <end position="297"/>
    </location>
</feature>
<keyword evidence="1" id="KW-0378">Hydrolase</keyword>
<dbReference type="InterPro" id="IPR008334">
    <property type="entry name" value="5'-Nucleotdase_C"/>
</dbReference>
<dbReference type="Gene3D" id="3.90.780.10">
    <property type="entry name" value="5'-Nucleotidase, C-terminal domain"/>
    <property type="match status" value="1"/>
</dbReference>
<dbReference type="AlphaFoldDB" id="A0A328BH85"/>
<evidence type="ECO:0000313" key="5">
    <source>
        <dbReference type="Proteomes" id="UP000248553"/>
    </source>
</evidence>
<gene>
    <name evidence="4" type="ORF">DLM85_17475</name>
</gene>